<proteinExistence type="predicted"/>
<evidence type="ECO:0000256" key="1">
    <source>
        <dbReference type="SAM" id="MobiDB-lite"/>
    </source>
</evidence>
<organism evidence="2">
    <name type="scientific">Fonticula alba</name>
    <name type="common">Slime mold</name>
    <dbReference type="NCBI Taxonomy" id="691883"/>
    <lineage>
        <taxon>Eukaryota</taxon>
        <taxon>Rotosphaerida</taxon>
        <taxon>Fonticulaceae</taxon>
        <taxon>Fonticula</taxon>
    </lineage>
</organism>
<dbReference type="Proteomes" id="UP000030693">
    <property type="component" value="Unassembled WGS sequence"/>
</dbReference>
<protein>
    <submittedName>
        <fullName evidence="2">Uncharacterized protein</fullName>
    </submittedName>
</protein>
<dbReference type="RefSeq" id="XP_009492191.1">
    <property type="nucleotide sequence ID" value="XM_009493916.1"/>
</dbReference>
<keyword evidence="3" id="KW-1185">Reference proteome</keyword>
<dbReference type="GeneID" id="20524811"/>
<name>A0A058ZDM2_FONAL</name>
<accession>A0A058ZDM2</accession>
<feature type="compositionally biased region" description="Polar residues" evidence="1">
    <location>
        <begin position="94"/>
        <end position="119"/>
    </location>
</feature>
<feature type="region of interest" description="Disordered" evidence="1">
    <location>
        <begin position="15"/>
        <end position="41"/>
    </location>
</feature>
<dbReference type="AlphaFoldDB" id="A0A058ZDM2"/>
<evidence type="ECO:0000313" key="3">
    <source>
        <dbReference type="Proteomes" id="UP000030693"/>
    </source>
</evidence>
<dbReference type="EMBL" id="KB932201">
    <property type="protein sequence ID" value="KCV72490.1"/>
    <property type="molecule type" value="Genomic_DNA"/>
</dbReference>
<gene>
    <name evidence="2" type="ORF">H696_00086</name>
</gene>
<feature type="region of interest" description="Disordered" evidence="1">
    <location>
        <begin position="64"/>
        <end position="135"/>
    </location>
</feature>
<sequence length="174" mass="18850">MRRVQWSNRVHFAQPTGQGVHIGPSTEVSAGQEGYPGWQGVQDPDRVHGTQLVMQFRRLTLTQGTRSRGVAPSRRGASGSWAAMERAAIASASPNGRTGIRTNNDLHSQSDRSPTSSIWWRSEREDGGSTEGQRGDYIAQQTVLFPKMAGSKALSLQLASVGCQGEEDNSSRPS</sequence>
<reference evidence="2" key="1">
    <citation type="submission" date="2013-04" db="EMBL/GenBank/DDBJ databases">
        <title>The Genome Sequence of Fonticula alba ATCC 38817.</title>
        <authorList>
            <consortium name="The Broad Institute Genomics Platform"/>
            <person name="Russ C."/>
            <person name="Cuomo C."/>
            <person name="Burger G."/>
            <person name="Gray M.W."/>
            <person name="Holland P.W.H."/>
            <person name="King N."/>
            <person name="Lang F.B.F."/>
            <person name="Roger A.J."/>
            <person name="Ruiz-Trillo I."/>
            <person name="Brown M."/>
            <person name="Walker B."/>
            <person name="Young S."/>
            <person name="Zeng Q."/>
            <person name="Gargeya S."/>
            <person name="Fitzgerald M."/>
            <person name="Haas B."/>
            <person name="Abouelleil A."/>
            <person name="Allen A.W."/>
            <person name="Alvarado L."/>
            <person name="Arachchi H.M."/>
            <person name="Berlin A.M."/>
            <person name="Chapman S.B."/>
            <person name="Gainer-Dewar J."/>
            <person name="Goldberg J."/>
            <person name="Griggs A."/>
            <person name="Gujja S."/>
            <person name="Hansen M."/>
            <person name="Howarth C."/>
            <person name="Imamovic A."/>
            <person name="Ireland A."/>
            <person name="Larimer J."/>
            <person name="McCowan C."/>
            <person name="Murphy C."/>
            <person name="Pearson M."/>
            <person name="Poon T.W."/>
            <person name="Priest M."/>
            <person name="Roberts A."/>
            <person name="Saif S."/>
            <person name="Shea T."/>
            <person name="Sisk P."/>
            <person name="Sykes S."/>
            <person name="Wortman J."/>
            <person name="Nusbaum C."/>
            <person name="Birren B."/>
        </authorList>
    </citation>
    <scope>NUCLEOTIDE SEQUENCE [LARGE SCALE GENOMIC DNA]</scope>
    <source>
        <strain evidence="2">ATCC 38817</strain>
    </source>
</reference>
<evidence type="ECO:0000313" key="2">
    <source>
        <dbReference type="EMBL" id="KCV72490.1"/>
    </source>
</evidence>
<feature type="compositionally biased region" description="Low complexity" evidence="1">
    <location>
        <begin position="80"/>
        <end position="93"/>
    </location>
</feature>